<dbReference type="STRING" id="1123281.SAMN02745180_01068"/>
<protein>
    <recommendedName>
        <fullName evidence="4">V/A-type H+-transporting ATPase subunit G/H</fullName>
    </recommendedName>
</protein>
<dbReference type="RefSeq" id="WP_072743748.1">
    <property type="nucleotide sequence ID" value="NZ_FQXR01000004.1"/>
</dbReference>
<keyword evidence="3" id="KW-1185">Reference proteome</keyword>
<keyword evidence="1" id="KW-0175">Coiled coil</keyword>
<dbReference type="EMBL" id="FQXR01000004">
    <property type="protein sequence ID" value="SHH79069.1"/>
    <property type="molecule type" value="Genomic_DNA"/>
</dbReference>
<sequence length="105" mass="12421">MENIINRIIKIDKDALKIKKKTEEIKKENEKKLKEEMTNIEVDIIENAKKESEYIYKSIADEGEVEVKKIVDKGDSICEEIEKIYENEKGKLEEELFTQIFAIRK</sequence>
<evidence type="ECO:0000313" key="3">
    <source>
        <dbReference type="Proteomes" id="UP000184389"/>
    </source>
</evidence>
<gene>
    <name evidence="2" type="ORF">SAMN02745180_01068</name>
</gene>
<evidence type="ECO:0000256" key="1">
    <source>
        <dbReference type="SAM" id="Coils"/>
    </source>
</evidence>
<evidence type="ECO:0008006" key="4">
    <source>
        <dbReference type="Google" id="ProtNLM"/>
    </source>
</evidence>
<evidence type="ECO:0000313" key="2">
    <source>
        <dbReference type="EMBL" id="SHH79069.1"/>
    </source>
</evidence>
<dbReference type="AlphaFoldDB" id="A0A1M5VUU3"/>
<name>A0A1M5VUU3_9FIRM</name>
<proteinExistence type="predicted"/>
<organism evidence="2 3">
    <name type="scientific">Sporanaerobacter acetigenes DSM 13106</name>
    <dbReference type="NCBI Taxonomy" id="1123281"/>
    <lineage>
        <taxon>Bacteria</taxon>
        <taxon>Bacillati</taxon>
        <taxon>Bacillota</taxon>
        <taxon>Tissierellia</taxon>
        <taxon>Tissierellales</taxon>
        <taxon>Sporanaerobacteraceae</taxon>
        <taxon>Sporanaerobacter</taxon>
    </lineage>
</organism>
<reference evidence="2 3" key="1">
    <citation type="submission" date="2016-11" db="EMBL/GenBank/DDBJ databases">
        <authorList>
            <person name="Jaros S."/>
            <person name="Januszkiewicz K."/>
            <person name="Wedrychowicz H."/>
        </authorList>
    </citation>
    <scope>NUCLEOTIDE SEQUENCE [LARGE SCALE GENOMIC DNA]</scope>
    <source>
        <strain evidence="2 3">DSM 13106</strain>
    </source>
</reference>
<feature type="coiled-coil region" evidence="1">
    <location>
        <begin position="11"/>
        <end position="39"/>
    </location>
</feature>
<dbReference type="Proteomes" id="UP000184389">
    <property type="component" value="Unassembled WGS sequence"/>
</dbReference>
<accession>A0A1M5VUU3</accession>